<evidence type="ECO:0000256" key="2">
    <source>
        <dbReference type="ARBA" id="ARBA00004725"/>
    </source>
</evidence>
<evidence type="ECO:0000256" key="3">
    <source>
        <dbReference type="ARBA" id="ARBA00008008"/>
    </source>
</evidence>
<feature type="binding site" evidence="9">
    <location>
        <begin position="244"/>
        <end position="245"/>
    </location>
    <ligand>
        <name>FMN</name>
        <dbReference type="ChEBI" id="CHEBI:58210"/>
    </ligand>
</feature>
<dbReference type="GO" id="GO:0005737">
    <property type="term" value="C:cytoplasm"/>
    <property type="evidence" value="ECO:0007669"/>
    <property type="project" value="UniProtKB-SubCell"/>
</dbReference>
<dbReference type="PANTHER" id="PTHR48109:SF1">
    <property type="entry name" value="DIHYDROOROTATE DEHYDROGENASE (FUMARATE)"/>
    <property type="match status" value="1"/>
</dbReference>
<dbReference type="UniPathway" id="UPA00070"/>
<proteinExistence type="inferred from homology"/>
<dbReference type="SUPFAM" id="SSF51395">
    <property type="entry name" value="FMN-linked oxidoreductases"/>
    <property type="match status" value="1"/>
</dbReference>
<keyword evidence="7 9" id="KW-0665">Pyrimidine biosynthesis</keyword>
<dbReference type="PIRSF" id="PIRSF000164">
    <property type="entry name" value="DHO_oxidase"/>
    <property type="match status" value="1"/>
</dbReference>
<evidence type="ECO:0000256" key="4">
    <source>
        <dbReference type="ARBA" id="ARBA00022490"/>
    </source>
</evidence>
<feature type="active site" description="Nucleophile" evidence="9">
    <location>
        <position position="131"/>
    </location>
</feature>
<keyword evidence="12" id="KW-1185">Reference proteome</keyword>
<accession>A0A2S5RA06</accession>
<evidence type="ECO:0000313" key="12">
    <source>
        <dbReference type="Proteomes" id="UP000237865"/>
    </source>
</evidence>
<dbReference type="AlphaFoldDB" id="A0A2S5RA06"/>
<evidence type="ECO:0000256" key="1">
    <source>
        <dbReference type="ARBA" id="ARBA00004496"/>
    </source>
</evidence>
<organism evidence="11 12">
    <name type="scientific">Williamsoniiplasma lucivorax</name>
    <dbReference type="NCBI Taxonomy" id="209274"/>
    <lineage>
        <taxon>Bacteria</taxon>
        <taxon>Bacillati</taxon>
        <taxon>Mycoplasmatota</taxon>
        <taxon>Mollicutes</taxon>
        <taxon>Entomoplasmatales</taxon>
        <taxon>Williamsoniiplasma</taxon>
    </lineage>
</organism>
<feature type="binding site" evidence="9">
    <location>
        <position position="218"/>
    </location>
    <ligand>
        <name>FMN</name>
        <dbReference type="ChEBI" id="CHEBI:58210"/>
    </ligand>
</feature>
<dbReference type="EMBL" id="PHNE01000006">
    <property type="protein sequence ID" value="PPE04133.1"/>
    <property type="molecule type" value="Genomic_DNA"/>
</dbReference>
<dbReference type="InterPro" id="IPR005720">
    <property type="entry name" value="Dihydroorotate_DH_cat"/>
</dbReference>
<dbReference type="InterPro" id="IPR049622">
    <property type="entry name" value="Dihydroorotate_DH_I"/>
</dbReference>
<dbReference type="NCBIfam" id="TIGR01037">
    <property type="entry name" value="pyrD_sub1_fam"/>
    <property type="match status" value="1"/>
</dbReference>
<keyword evidence="8 9" id="KW-0560">Oxidoreductase</keyword>
<evidence type="ECO:0000256" key="7">
    <source>
        <dbReference type="ARBA" id="ARBA00022975"/>
    </source>
</evidence>
<protein>
    <recommendedName>
        <fullName evidence="9">Dihydroorotate dehydrogenase</fullName>
        <shortName evidence="9">DHOD</shortName>
        <shortName evidence="9">DHODase</shortName>
        <shortName evidence="9">DHOdehase</shortName>
        <ecNumber evidence="9">1.3.-.-</ecNumber>
    </recommendedName>
</protein>
<comment type="pathway">
    <text evidence="2 9">Pyrimidine metabolism; UMP biosynthesis via de novo pathway.</text>
</comment>
<dbReference type="RefSeq" id="WP_028126865.1">
    <property type="nucleotide sequence ID" value="NZ_PHNE01000006.1"/>
</dbReference>
<gene>
    <name evidence="11" type="primary">pyrDI</name>
    <name evidence="9" type="synonym">pyrD</name>
    <name evidence="11" type="ORF">ELUCI_v1c09130</name>
</gene>
<evidence type="ECO:0000313" key="11">
    <source>
        <dbReference type="EMBL" id="PPE04133.1"/>
    </source>
</evidence>
<comment type="subcellular location">
    <subcellularLocation>
        <location evidence="1 9">Cytoplasm</location>
    </subcellularLocation>
</comment>
<comment type="function">
    <text evidence="9">Catalyzes the conversion of dihydroorotate to orotate.</text>
</comment>
<evidence type="ECO:0000256" key="5">
    <source>
        <dbReference type="ARBA" id="ARBA00022630"/>
    </source>
</evidence>
<evidence type="ECO:0000256" key="6">
    <source>
        <dbReference type="ARBA" id="ARBA00022643"/>
    </source>
</evidence>
<dbReference type="CDD" id="cd04740">
    <property type="entry name" value="DHOD_1B_like"/>
    <property type="match status" value="1"/>
</dbReference>
<feature type="binding site" evidence="9">
    <location>
        <position position="128"/>
    </location>
    <ligand>
        <name>substrate</name>
    </ligand>
</feature>
<feature type="domain" description="Dihydroorotate dehydrogenase catalytic" evidence="10">
    <location>
        <begin position="5"/>
        <end position="285"/>
    </location>
</feature>
<feature type="binding site" evidence="9">
    <location>
        <position position="166"/>
    </location>
    <ligand>
        <name>FMN</name>
        <dbReference type="ChEBI" id="CHEBI:58210"/>
    </ligand>
</feature>
<feature type="binding site" evidence="9">
    <location>
        <position position="192"/>
    </location>
    <ligand>
        <name>FMN</name>
        <dbReference type="ChEBI" id="CHEBI:58210"/>
    </ligand>
</feature>
<evidence type="ECO:0000256" key="8">
    <source>
        <dbReference type="ARBA" id="ARBA00023002"/>
    </source>
</evidence>
<dbReference type="EC" id="1.3.-.-" evidence="9"/>
<dbReference type="InterPro" id="IPR033888">
    <property type="entry name" value="DHOD_1B"/>
</dbReference>
<dbReference type="InterPro" id="IPR024920">
    <property type="entry name" value="Dihydroorotate_DH_1"/>
</dbReference>
<comment type="caution">
    <text evidence="9">Lacks conserved residue(s) required for the propagation of feature annotation.</text>
</comment>
<comment type="similarity">
    <text evidence="3 9">Belongs to the dihydroorotate dehydrogenase family. Type 1 subfamily.</text>
</comment>
<keyword evidence="5 9" id="KW-0285">Flavoprotein</keyword>
<dbReference type="InterPro" id="IPR012135">
    <property type="entry name" value="Dihydroorotate_DH_1_2"/>
</dbReference>
<feature type="binding site" evidence="9">
    <location>
        <begin position="266"/>
        <end position="267"/>
    </location>
    <ligand>
        <name>FMN</name>
        <dbReference type="ChEBI" id="CHEBI:58210"/>
    </ligand>
</feature>
<dbReference type="InterPro" id="IPR001295">
    <property type="entry name" value="Dihydroorotate_DH_CS"/>
</dbReference>
<dbReference type="Gene3D" id="3.20.20.70">
    <property type="entry name" value="Aldolase class I"/>
    <property type="match status" value="1"/>
</dbReference>
<feature type="binding site" evidence="9">
    <location>
        <position position="128"/>
    </location>
    <ligand>
        <name>FMN</name>
        <dbReference type="ChEBI" id="CHEBI:58210"/>
    </ligand>
</feature>
<sequence length="312" mass="33801">MKTKLTTKIGDLTLKNPLIIAAGPLVYGEDLDTFLDIKTLGAITTKTITLAPRSGNTGQKLLHYHGGFINSIGLKNVGVEAFIAKKMAFLKTVDTPLIVSVAGNSESELVQIIQTLNNEERIDAIEINLSCPNVNNNHIVFDSNPEYVYQILTKLRALTQKKLFVKLSPNAYTIVEVAKSCQRAGVDALVMINTLPGMRFNLTTRASEFVNGAGGLSGFAIKPLALKLVYDVSNAVDLPIIGVGGISTTEDVLEMLIAGASCVGIGTAIMKDPIVISKILNELPIKLKELGIDSIEKLIKEVRETRKWNQNQ</sequence>
<dbReference type="GO" id="GO:0004152">
    <property type="term" value="F:dihydroorotate dehydrogenase activity"/>
    <property type="evidence" value="ECO:0007669"/>
    <property type="project" value="UniProtKB-UniRule"/>
</dbReference>
<feature type="binding site" evidence="9">
    <location>
        <begin position="193"/>
        <end position="194"/>
    </location>
    <ligand>
        <name>substrate</name>
    </ligand>
</feature>
<dbReference type="GO" id="GO:0044205">
    <property type="term" value="P:'de novo' UMP biosynthetic process"/>
    <property type="evidence" value="ECO:0007669"/>
    <property type="project" value="UniProtKB-UniRule"/>
</dbReference>
<evidence type="ECO:0000259" key="10">
    <source>
        <dbReference type="Pfam" id="PF01180"/>
    </source>
</evidence>
<comment type="catalytic activity">
    <reaction evidence="9">
        <text>(S)-dihydroorotate + A = orotate + AH2</text>
        <dbReference type="Rhea" id="RHEA:18073"/>
        <dbReference type="ChEBI" id="CHEBI:13193"/>
        <dbReference type="ChEBI" id="CHEBI:17499"/>
        <dbReference type="ChEBI" id="CHEBI:30839"/>
        <dbReference type="ChEBI" id="CHEBI:30864"/>
    </reaction>
</comment>
<dbReference type="InterPro" id="IPR050074">
    <property type="entry name" value="DHO_dehydrogenase"/>
</dbReference>
<feature type="binding site" evidence="9">
    <location>
        <begin position="46"/>
        <end position="47"/>
    </location>
    <ligand>
        <name>FMN</name>
        <dbReference type="ChEBI" id="CHEBI:58210"/>
    </ligand>
</feature>
<dbReference type="HAMAP" id="MF_00224">
    <property type="entry name" value="DHO_dh_type1"/>
    <property type="match status" value="1"/>
</dbReference>
<dbReference type="GO" id="GO:0006207">
    <property type="term" value="P:'de novo' pyrimidine nucleobase biosynthetic process"/>
    <property type="evidence" value="ECO:0007669"/>
    <property type="project" value="InterPro"/>
</dbReference>
<feature type="binding site" evidence="9">
    <location>
        <position position="46"/>
    </location>
    <ligand>
        <name>substrate</name>
    </ligand>
</feature>
<keyword evidence="4 9" id="KW-0963">Cytoplasm</keyword>
<dbReference type="Pfam" id="PF01180">
    <property type="entry name" value="DHO_dh"/>
    <property type="match status" value="1"/>
</dbReference>
<comment type="cofactor">
    <cofactor evidence="9">
        <name>FMN</name>
        <dbReference type="ChEBI" id="CHEBI:58210"/>
    </cofactor>
    <text evidence="9">Binds 1 FMN per subunit.</text>
</comment>
<name>A0A2S5RA06_9MOLU</name>
<feature type="binding site" evidence="9">
    <location>
        <begin position="70"/>
        <end position="74"/>
    </location>
    <ligand>
        <name>substrate</name>
    </ligand>
</feature>
<dbReference type="STRING" id="1399797.GCA_000518285_01556"/>
<dbReference type="PANTHER" id="PTHR48109">
    <property type="entry name" value="DIHYDROOROTATE DEHYDROGENASE (QUINONE), MITOCHONDRIAL-RELATED"/>
    <property type="match status" value="1"/>
</dbReference>
<evidence type="ECO:0000256" key="9">
    <source>
        <dbReference type="HAMAP-Rule" id="MF_00224"/>
    </source>
</evidence>
<comment type="caution">
    <text evidence="11">The sequence shown here is derived from an EMBL/GenBank/DDBJ whole genome shotgun (WGS) entry which is preliminary data.</text>
</comment>
<reference evidence="11 12" key="1">
    <citation type="submission" date="2017-11" db="EMBL/GenBank/DDBJ databases">
        <title>Genome sequence of Entomoplasma lucivorax PIPN-2 (ATCC 49196).</title>
        <authorList>
            <person name="Lo W.-S."/>
            <person name="Gasparich G.E."/>
            <person name="Kuo C.-H."/>
        </authorList>
    </citation>
    <scope>NUCLEOTIDE SEQUENCE [LARGE SCALE GENOMIC DNA]</scope>
    <source>
        <strain evidence="11 12">PIPN-2</strain>
    </source>
</reference>
<keyword evidence="6 9" id="KW-0288">FMN</keyword>
<dbReference type="Proteomes" id="UP000237865">
    <property type="component" value="Unassembled WGS sequence"/>
</dbReference>
<dbReference type="InterPro" id="IPR013785">
    <property type="entry name" value="Aldolase_TIM"/>
</dbReference>
<dbReference type="PROSITE" id="PS00912">
    <property type="entry name" value="DHODEHASE_2"/>
    <property type="match status" value="1"/>
</dbReference>
<dbReference type="NCBIfam" id="NF005574">
    <property type="entry name" value="PRK07259.1"/>
    <property type="match status" value="1"/>
</dbReference>